<dbReference type="Gene3D" id="3.30.565.10">
    <property type="entry name" value="Histidine kinase-like ATPase, C-terminal domain"/>
    <property type="match status" value="1"/>
</dbReference>
<dbReference type="InterPro" id="IPR033462">
    <property type="entry name" value="Cache_3-Cache_2"/>
</dbReference>
<dbReference type="InterPro" id="IPR000700">
    <property type="entry name" value="PAS-assoc_C"/>
</dbReference>
<dbReference type="InterPro" id="IPR036890">
    <property type="entry name" value="HATPase_C_sf"/>
</dbReference>
<dbReference type="EMBL" id="CP001390">
    <property type="protein sequence ID" value="ACM21853.1"/>
    <property type="molecule type" value="Genomic_DNA"/>
</dbReference>
<keyword evidence="4" id="KW-0597">Phosphoprotein</keyword>
<dbReference type="GO" id="GO:0006355">
    <property type="term" value="P:regulation of DNA-templated transcription"/>
    <property type="evidence" value="ECO:0007669"/>
    <property type="project" value="InterPro"/>
</dbReference>
<dbReference type="SMART" id="SM00304">
    <property type="entry name" value="HAMP"/>
    <property type="match status" value="1"/>
</dbReference>
<dbReference type="SMART" id="SM00086">
    <property type="entry name" value="PAC"/>
    <property type="match status" value="3"/>
</dbReference>
<dbReference type="Pfam" id="PF13188">
    <property type="entry name" value="PAS_8"/>
    <property type="match status" value="1"/>
</dbReference>
<dbReference type="InterPro" id="IPR001610">
    <property type="entry name" value="PAC"/>
</dbReference>
<evidence type="ECO:0000256" key="1">
    <source>
        <dbReference type="ARBA" id="ARBA00000085"/>
    </source>
</evidence>
<feature type="domain" description="Histidine kinase" evidence="11">
    <location>
        <begin position="908"/>
        <end position="1150"/>
    </location>
</feature>
<dbReference type="PRINTS" id="PR00344">
    <property type="entry name" value="BCTRLSENSOR"/>
</dbReference>
<dbReference type="InterPro" id="IPR013767">
    <property type="entry name" value="PAS_fold"/>
</dbReference>
<dbReference type="AlphaFoldDB" id="B9M665"/>
<dbReference type="GO" id="GO:0000155">
    <property type="term" value="F:phosphorelay sensor kinase activity"/>
    <property type="evidence" value="ECO:0007669"/>
    <property type="project" value="InterPro"/>
</dbReference>
<evidence type="ECO:0000256" key="7">
    <source>
        <dbReference type="ARBA" id="ARBA00022777"/>
    </source>
</evidence>
<comment type="subcellular location">
    <subcellularLocation>
        <location evidence="2">Membrane</location>
    </subcellularLocation>
</comment>
<dbReference type="InterPro" id="IPR000014">
    <property type="entry name" value="PAS"/>
</dbReference>
<dbReference type="SMART" id="SM00387">
    <property type="entry name" value="HATPase_c"/>
    <property type="match status" value="1"/>
</dbReference>
<feature type="domain" description="PAS" evidence="12">
    <location>
        <begin position="361"/>
        <end position="418"/>
    </location>
</feature>
<organism evidence="15 16">
    <name type="scientific">Geotalea daltonii (strain DSM 22248 / JCM 15807 / FRC-32)</name>
    <name type="common">Geobacter daltonii</name>
    <dbReference type="NCBI Taxonomy" id="316067"/>
    <lineage>
        <taxon>Bacteria</taxon>
        <taxon>Pseudomonadati</taxon>
        <taxon>Thermodesulfobacteriota</taxon>
        <taxon>Desulfuromonadia</taxon>
        <taxon>Geobacterales</taxon>
        <taxon>Geobacteraceae</taxon>
        <taxon>Geotalea</taxon>
    </lineage>
</organism>
<dbReference type="SMART" id="SM00091">
    <property type="entry name" value="PAS"/>
    <property type="match status" value="4"/>
</dbReference>
<feature type="transmembrane region" description="Helical" evidence="10">
    <location>
        <begin position="281"/>
        <end position="301"/>
    </location>
</feature>
<keyword evidence="9" id="KW-0902">Two-component regulatory system</keyword>
<comment type="catalytic activity">
    <reaction evidence="1">
        <text>ATP + protein L-histidine = ADP + protein N-phospho-L-histidine.</text>
        <dbReference type="EC" id="2.7.13.3"/>
    </reaction>
</comment>
<evidence type="ECO:0000313" key="16">
    <source>
        <dbReference type="Proteomes" id="UP000007721"/>
    </source>
</evidence>
<dbReference type="Pfam" id="PF00672">
    <property type="entry name" value="HAMP"/>
    <property type="match status" value="1"/>
</dbReference>
<dbReference type="GO" id="GO:0016020">
    <property type="term" value="C:membrane"/>
    <property type="evidence" value="ECO:0007669"/>
    <property type="project" value="UniProtKB-SubCell"/>
</dbReference>
<dbReference type="Pfam" id="PF08447">
    <property type="entry name" value="PAS_3"/>
    <property type="match status" value="1"/>
</dbReference>
<dbReference type="Pfam" id="PF00989">
    <property type="entry name" value="PAS"/>
    <property type="match status" value="2"/>
</dbReference>
<evidence type="ECO:0000259" key="13">
    <source>
        <dbReference type="PROSITE" id="PS50113"/>
    </source>
</evidence>
<dbReference type="PROSITE" id="PS50109">
    <property type="entry name" value="HIS_KIN"/>
    <property type="match status" value="1"/>
</dbReference>
<feature type="domain" description="PAS" evidence="12">
    <location>
        <begin position="626"/>
        <end position="679"/>
    </location>
</feature>
<dbReference type="InterPro" id="IPR003660">
    <property type="entry name" value="HAMP_dom"/>
</dbReference>
<dbReference type="HOGENOM" id="CLU_000445_114_21_7"/>
<dbReference type="Gene3D" id="3.30.450.20">
    <property type="entry name" value="PAS domain"/>
    <property type="match status" value="6"/>
</dbReference>
<protein>
    <recommendedName>
        <fullName evidence="3">histidine kinase</fullName>
        <ecNumber evidence="3">2.7.13.3</ecNumber>
    </recommendedName>
</protein>
<dbReference type="EC" id="2.7.13.3" evidence="3"/>
<dbReference type="SUPFAM" id="SSF55785">
    <property type="entry name" value="PYP-like sensor domain (PAS domain)"/>
    <property type="match status" value="4"/>
</dbReference>
<keyword evidence="8" id="KW-0067">ATP-binding</keyword>
<dbReference type="NCBIfam" id="TIGR00229">
    <property type="entry name" value="sensory_box"/>
    <property type="match status" value="3"/>
</dbReference>
<dbReference type="eggNOG" id="COG2770">
    <property type="taxonomic scope" value="Bacteria"/>
</dbReference>
<dbReference type="PROSITE" id="PS50113">
    <property type="entry name" value="PAC"/>
    <property type="match status" value="3"/>
</dbReference>
<feature type="domain" description="PAC" evidence="13">
    <location>
        <begin position="697"/>
        <end position="751"/>
    </location>
</feature>
<dbReference type="CDD" id="cd06225">
    <property type="entry name" value="HAMP"/>
    <property type="match status" value="1"/>
</dbReference>
<dbReference type="Gene3D" id="1.10.287.130">
    <property type="match status" value="1"/>
</dbReference>
<gene>
    <name evidence="15" type="ordered locus">Geob_3512</name>
</gene>
<evidence type="ECO:0000259" key="11">
    <source>
        <dbReference type="PROSITE" id="PS50109"/>
    </source>
</evidence>
<dbReference type="Proteomes" id="UP000007721">
    <property type="component" value="Chromosome"/>
</dbReference>
<dbReference type="Pfam" id="PF17201">
    <property type="entry name" value="Cache_3-Cache_2"/>
    <property type="match status" value="1"/>
</dbReference>
<evidence type="ECO:0000256" key="6">
    <source>
        <dbReference type="ARBA" id="ARBA00022741"/>
    </source>
</evidence>
<dbReference type="CDD" id="cd12912">
    <property type="entry name" value="PDC2_MCP_like"/>
    <property type="match status" value="1"/>
</dbReference>
<feature type="domain" description="PAC" evidence="13">
    <location>
        <begin position="436"/>
        <end position="488"/>
    </location>
</feature>
<evidence type="ECO:0000256" key="2">
    <source>
        <dbReference type="ARBA" id="ARBA00004370"/>
    </source>
</evidence>
<evidence type="ECO:0000256" key="9">
    <source>
        <dbReference type="ARBA" id="ARBA00023012"/>
    </source>
</evidence>
<dbReference type="CDD" id="cd18773">
    <property type="entry name" value="PDC1_HK_sensor"/>
    <property type="match status" value="1"/>
</dbReference>
<dbReference type="CDD" id="cd00130">
    <property type="entry name" value="PAS"/>
    <property type="match status" value="3"/>
</dbReference>
<keyword evidence="6" id="KW-0547">Nucleotide-binding</keyword>
<feature type="domain" description="PAC" evidence="13">
    <location>
        <begin position="578"/>
        <end position="629"/>
    </location>
</feature>
<dbReference type="InterPro" id="IPR003661">
    <property type="entry name" value="HisK_dim/P_dom"/>
</dbReference>
<dbReference type="PROSITE" id="PS50112">
    <property type="entry name" value="PAS"/>
    <property type="match status" value="3"/>
</dbReference>
<dbReference type="InterPro" id="IPR003594">
    <property type="entry name" value="HATPase_dom"/>
</dbReference>
<dbReference type="InterPro" id="IPR013655">
    <property type="entry name" value="PAS_fold_3"/>
</dbReference>
<dbReference type="InterPro" id="IPR004358">
    <property type="entry name" value="Sig_transdc_His_kin-like_C"/>
</dbReference>
<dbReference type="KEGG" id="geo:Geob_3512"/>
<dbReference type="eggNOG" id="COG4191">
    <property type="taxonomic scope" value="Bacteria"/>
</dbReference>
<dbReference type="PROSITE" id="PS50885">
    <property type="entry name" value="HAMP"/>
    <property type="match status" value="1"/>
</dbReference>
<feature type="domain" description="PAS" evidence="12">
    <location>
        <begin position="489"/>
        <end position="560"/>
    </location>
</feature>
<dbReference type="PANTHER" id="PTHR43065">
    <property type="entry name" value="SENSOR HISTIDINE KINASE"/>
    <property type="match status" value="1"/>
</dbReference>
<evidence type="ECO:0000259" key="14">
    <source>
        <dbReference type="PROSITE" id="PS50885"/>
    </source>
</evidence>
<evidence type="ECO:0000256" key="10">
    <source>
        <dbReference type="SAM" id="Phobius"/>
    </source>
</evidence>
<reference evidence="15 16" key="1">
    <citation type="submission" date="2009-01" db="EMBL/GenBank/DDBJ databases">
        <title>Complete sequence of Geobacter sp. FRC-32.</title>
        <authorList>
            <consortium name="US DOE Joint Genome Institute"/>
            <person name="Lucas S."/>
            <person name="Copeland A."/>
            <person name="Lapidus A."/>
            <person name="Glavina del Rio T."/>
            <person name="Dalin E."/>
            <person name="Tice H."/>
            <person name="Bruce D."/>
            <person name="Goodwin L."/>
            <person name="Pitluck S."/>
            <person name="Saunders E."/>
            <person name="Brettin T."/>
            <person name="Detter J.C."/>
            <person name="Han C."/>
            <person name="Larimer F."/>
            <person name="Land M."/>
            <person name="Hauser L."/>
            <person name="Kyrpides N."/>
            <person name="Ovchinnikova G."/>
            <person name="Kostka J."/>
            <person name="Richardson P."/>
        </authorList>
    </citation>
    <scope>NUCLEOTIDE SEQUENCE [LARGE SCALE GENOMIC DNA]</scope>
    <source>
        <strain evidence="16">DSM 22248 / JCM 15807 / FRC-32</strain>
    </source>
</reference>
<dbReference type="Pfam" id="PF02518">
    <property type="entry name" value="HATPase_c"/>
    <property type="match status" value="1"/>
</dbReference>
<evidence type="ECO:0000256" key="5">
    <source>
        <dbReference type="ARBA" id="ARBA00022679"/>
    </source>
</evidence>
<keyword evidence="10" id="KW-0472">Membrane</keyword>
<keyword evidence="5" id="KW-0808">Transferase</keyword>
<keyword evidence="10" id="KW-0812">Transmembrane</keyword>
<dbReference type="SUPFAM" id="SSF55874">
    <property type="entry name" value="ATPase domain of HSP90 chaperone/DNA topoisomerase II/histidine kinase"/>
    <property type="match status" value="1"/>
</dbReference>
<keyword evidence="16" id="KW-1185">Reference proteome</keyword>
<dbReference type="SUPFAM" id="SSF47384">
    <property type="entry name" value="Homodimeric domain of signal transducing histidine kinase"/>
    <property type="match status" value="1"/>
</dbReference>
<dbReference type="STRING" id="316067.Geob_3512"/>
<dbReference type="InterPro" id="IPR035965">
    <property type="entry name" value="PAS-like_dom_sf"/>
</dbReference>
<proteinExistence type="predicted"/>
<evidence type="ECO:0000256" key="4">
    <source>
        <dbReference type="ARBA" id="ARBA00022553"/>
    </source>
</evidence>
<evidence type="ECO:0000256" key="8">
    <source>
        <dbReference type="ARBA" id="ARBA00022840"/>
    </source>
</evidence>
<evidence type="ECO:0000313" key="15">
    <source>
        <dbReference type="EMBL" id="ACM21853.1"/>
    </source>
</evidence>
<dbReference type="SUPFAM" id="SSF158472">
    <property type="entry name" value="HAMP domain-like"/>
    <property type="match status" value="1"/>
</dbReference>
<evidence type="ECO:0000259" key="12">
    <source>
        <dbReference type="PROSITE" id="PS50112"/>
    </source>
</evidence>
<dbReference type="CDD" id="cd00082">
    <property type="entry name" value="HisKA"/>
    <property type="match status" value="1"/>
</dbReference>
<dbReference type="InterPro" id="IPR005467">
    <property type="entry name" value="His_kinase_dom"/>
</dbReference>
<dbReference type="SMART" id="SM00388">
    <property type="entry name" value="HisKA"/>
    <property type="match status" value="1"/>
</dbReference>
<dbReference type="Gene3D" id="6.10.340.10">
    <property type="match status" value="1"/>
</dbReference>
<dbReference type="GO" id="GO:0005524">
    <property type="term" value="F:ATP binding"/>
    <property type="evidence" value="ECO:0007669"/>
    <property type="project" value="UniProtKB-KW"/>
</dbReference>
<keyword evidence="7 15" id="KW-0418">Kinase</keyword>
<dbReference type="PANTHER" id="PTHR43065:SF50">
    <property type="entry name" value="HISTIDINE KINASE"/>
    <property type="match status" value="1"/>
</dbReference>
<accession>B9M665</accession>
<name>B9M665_GEODF</name>
<dbReference type="InterPro" id="IPR036097">
    <property type="entry name" value="HisK_dim/P_sf"/>
</dbReference>
<feature type="domain" description="HAMP" evidence="14">
    <location>
        <begin position="303"/>
        <end position="356"/>
    </location>
</feature>
<keyword evidence="10" id="KW-1133">Transmembrane helix</keyword>
<evidence type="ECO:0000256" key="3">
    <source>
        <dbReference type="ARBA" id="ARBA00012438"/>
    </source>
</evidence>
<sequence>MSIKTKTATIISIFVSLLMGAISVIGHHYVIEVLKDEVAKQQSALLSLVAGPLDEQIAHSRHMLEHLALDLADKDLRDTETNRKIISLWKDKQHFNGGLCIIDTKGRVVAKTGSEGAAPTKSLLNEDYVSFPLKHGKTFLSNPYIEAASPHHPMVTLSVPIVHDGRAIGVLAGSNDLLHDSYLADLNKLRIGNKGFIYLVNRKRMLIMHPNQRRITETILSGANPGLDSAIESNFTGSMENTNSMGAKGISSFKPLVNADWILAIHYPLSEAYAPISRINYFMAAMFCMAFVASLVIAYFVTGKIVGPVVRLTAHVKKLSAKRGEGRFIHIDTRDELGSLAAAFNEMILQMDEKQELLHENRELYKILAEFTSELAILFNPDKSVRYVSGNCLKLTGYTEEEFHGNPRFLEKIVHPEDLDAWLHHCELPDEEGCGRSFDIRIITKNGETRWFNHVCHTVVASDGSRIAIRASFRDVTHRIILEQRLNDQRVFSESIVDSILTPVFVIDADHKVIAWNRAMVELTGKAAADVLGTSLQWQPFYGDQRPTLSDLVLDGLNGDIERCYQHCFKDPFVKKSIRCEQWFEMPNGEKRYLILDAAPIFSDGKKVAVVETIYDITERKTAEDSLRLFSEAINQSASSIIITDLEGSIQYVNRKFCEISGYSKEEILGRKPPVLDPEQQSPQLYHQVWQTLTAGDAWQVQLMSRKKDGTAFWQTVTVMPVTDPDGTITNLVIAEEDITELRNNERALRKQQAELVVKHEELRNLFRQVEQGKREWEKTMDCIDDMIILVDGQDHVRRCNKSFMEFCGISYTGLISSKWPDLCASLGFTFDRDSRKIEFHHEPTNRWFDLSSYPYGDADGAVITLHDLTQIKLVSQELFRTYEDLKTTHKQLLQNEKMASLGQLAAGVAHEINNPIGFISSNLGTMGKYLERLQGIIAAQSAAINDTAPAEVRTEIAELSARCKLDYILNDARSLLSESTEGAERVKHIVQNLKSFSRIDNAESKYMDLHECLESTIMVAWNELKYKVTLVRDYGELPQVKCFPQQLNQVFLNLLINAAHAIKERGEIRIATWCEDKTACIAISDTGCGIPPEVIGKIFDPFFTTKEVGKGTGLGLSISFDIINKHKGTIDVTSEPGQGTTFTIRIPVE</sequence>